<feature type="chain" id="PRO_5045559058" evidence="2">
    <location>
        <begin position="40"/>
        <end position="396"/>
    </location>
</feature>
<evidence type="ECO:0000256" key="1">
    <source>
        <dbReference type="SAM" id="MobiDB-lite"/>
    </source>
</evidence>
<dbReference type="PANTHER" id="PTHR40590">
    <property type="entry name" value="CYTOPLASMIC PROTEIN-RELATED"/>
    <property type="match status" value="1"/>
</dbReference>
<dbReference type="Proteomes" id="UP000664288">
    <property type="component" value="Unassembled WGS sequence"/>
</dbReference>
<protein>
    <submittedName>
        <fullName evidence="3">TraB/GumN family protein</fullName>
    </submittedName>
</protein>
<reference evidence="3 4" key="1">
    <citation type="submission" date="2021-03" db="EMBL/GenBank/DDBJ databases">
        <title>Whole genome sequence of Jiella sp. MQZ13P-4.</title>
        <authorList>
            <person name="Tuo L."/>
        </authorList>
    </citation>
    <scope>NUCLEOTIDE SEQUENCE [LARGE SCALE GENOMIC DNA]</scope>
    <source>
        <strain evidence="3 4">MQZ13P-4</strain>
    </source>
</reference>
<dbReference type="Pfam" id="PF01963">
    <property type="entry name" value="TraB_PrgY_gumN"/>
    <property type="match status" value="1"/>
</dbReference>
<feature type="signal peptide" evidence="2">
    <location>
        <begin position="1"/>
        <end position="39"/>
    </location>
</feature>
<dbReference type="CDD" id="cd14789">
    <property type="entry name" value="Tiki"/>
    <property type="match status" value="1"/>
</dbReference>
<dbReference type="PANTHER" id="PTHR40590:SF1">
    <property type="entry name" value="CYTOPLASMIC PROTEIN"/>
    <property type="match status" value="1"/>
</dbReference>
<gene>
    <name evidence="3" type="ORF">J1C47_21970</name>
</gene>
<feature type="region of interest" description="Disordered" evidence="1">
    <location>
        <begin position="357"/>
        <end position="396"/>
    </location>
</feature>
<dbReference type="InterPro" id="IPR047111">
    <property type="entry name" value="YbaP-like"/>
</dbReference>
<evidence type="ECO:0000313" key="4">
    <source>
        <dbReference type="Proteomes" id="UP000664288"/>
    </source>
</evidence>
<evidence type="ECO:0000313" key="3">
    <source>
        <dbReference type="EMBL" id="MBO0906326.1"/>
    </source>
</evidence>
<organism evidence="3 4">
    <name type="scientific">Jiella sonneratiae</name>
    <dbReference type="NCBI Taxonomy" id="2816856"/>
    <lineage>
        <taxon>Bacteria</taxon>
        <taxon>Pseudomonadati</taxon>
        <taxon>Pseudomonadota</taxon>
        <taxon>Alphaproteobacteria</taxon>
        <taxon>Hyphomicrobiales</taxon>
        <taxon>Aurantimonadaceae</taxon>
        <taxon>Jiella</taxon>
    </lineage>
</organism>
<evidence type="ECO:0000256" key="2">
    <source>
        <dbReference type="SAM" id="SignalP"/>
    </source>
</evidence>
<dbReference type="EMBL" id="JAFMPY010000037">
    <property type="protein sequence ID" value="MBO0906326.1"/>
    <property type="molecule type" value="Genomic_DNA"/>
</dbReference>
<keyword evidence="2" id="KW-0732">Signal</keyword>
<comment type="caution">
    <text evidence="3">The sequence shown here is derived from an EMBL/GenBank/DDBJ whole genome shotgun (WGS) entry which is preliminary data.</text>
</comment>
<sequence>MPPVIRAAKALLGRLFRFIPHLAAGLVAAGLLSPSQGFAAPADCRGKSFVPALRADGRLAAVEAKAAAVPNGEGRFYRIEAAGAAPSFLLGTMHLGDPRLLRLPAPIREAFAQSRSLVIETTDILDQKKMAGALFADPALTTLPDGKTLDDYLTQAEREKLAATLSKKGVPLQAVERLQPWFLSSGFMLPDCQKQTIEAGVPLVLDTSLAGMAKAAQKPVEGLETALEQLQSMAAIPIKQQMDGFVALIAAEDELDDIFETMIELYLAGDVSTIVPAIEAAVPEGGMMVGTGEGYGAFEEKVITERNGRMAERLVPLLGKGGVFIAVGALHLPGEKGLVALLRRRGYAVTRIDLAAPAPPGKAVSDEAPEADAATPGPPKAAAPDSAPADAADTKK</sequence>
<feature type="compositionally biased region" description="Low complexity" evidence="1">
    <location>
        <begin position="382"/>
        <end position="396"/>
    </location>
</feature>
<keyword evidence="4" id="KW-1185">Reference proteome</keyword>
<name>A0ABS3JCM9_9HYPH</name>
<accession>A0ABS3JCM9</accession>
<dbReference type="InterPro" id="IPR002816">
    <property type="entry name" value="TraB/PrgY/GumN_fam"/>
</dbReference>
<proteinExistence type="predicted"/>